<proteinExistence type="inferred from homology"/>
<keyword evidence="8" id="KW-0061">Asparagine biosynthesis</keyword>
<dbReference type="SUPFAM" id="SSF52402">
    <property type="entry name" value="Adenine nucleotide alpha hydrolases-like"/>
    <property type="match status" value="1"/>
</dbReference>
<keyword evidence="5 9" id="KW-0067">ATP-binding</keyword>
<dbReference type="CDD" id="cd01991">
    <property type="entry name" value="Asn_synthase_B_C"/>
    <property type="match status" value="1"/>
</dbReference>
<feature type="active site" description="For GATase activity" evidence="8">
    <location>
        <position position="2"/>
    </location>
</feature>
<dbReference type="GO" id="GO:0004066">
    <property type="term" value="F:asparagine synthase (glutamine-hydrolyzing) activity"/>
    <property type="evidence" value="ECO:0007669"/>
    <property type="project" value="UniProtKB-EC"/>
</dbReference>
<dbReference type="GO" id="GO:0005524">
    <property type="term" value="F:ATP binding"/>
    <property type="evidence" value="ECO:0007669"/>
    <property type="project" value="UniProtKB-KW"/>
</dbReference>
<keyword evidence="6 8" id="KW-0315">Glutamine amidotransferase</keyword>
<evidence type="ECO:0000256" key="5">
    <source>
        <dbReference type="ARBA" id="ARBA00022840"/>
    </source>
</evidence>
<dbReference type="InterPro" id="IPR033738">
    <property type="entry name" value="AsnB_N"/>
</dbReference>
<dbReference type="GO" id="GO:0005829">
    <property type="term" value="C:cytosol"/>
    <property type="evidence" value="ECO:0007669"/>
    <property type="project" value="TreeGrafter"/>
</dbReference>
<comment type="catalytic activity">
    <reaction evidence="7">
        <text>L-aspartate + L-glutamine + ATP + H2O = L-asparagine + L-glutamate + AMP + diphosphate + H(+)</text>
        <dbReference type="Rhea" id="RHEA:12228"/>
        <dbReference type="ChEBI" id="CHEBI:15377"/>
        <dbReference type="ChEBI" id="CHEBI:15378"/>
        <dbReference type="ChEBI" id="CHEBI:29985"/>
        <dbReference type="ChEBI" id="CHEBI:29991"/>
        <dbReference type="ChEBI" id="CHEBI:30616"/>
        <dbReference type="ChEBI" id="CHEBI:33019"/>
        <dbReference type="ChEBI" id="CHEBI:58048"/>
        <dbReference type="ChEBI" id="CHEBI:58359"/>
        <dbReference type="ChEBI" id="CHEBI:456215"/>
        <dbReference type="EC" id="6.3.5.4"/>
    </reaction>
</comment>
<dbReference type="CDD" id="cd00712">
    <property type="entry name" value="AsnB"/>
    <property type="match status" value="1"/>
</dbReference>
<evidence type="ECO:0000256" key="6">
    <source>
        <dbReference type="ARBA" id="ARBA00022962"/>
    </source>
</evidence>
<dbReference type="PIRSF" id="PIRSF001589">
    <property type="entry name" value="Asn_synthetase_glu-h"/>
    <property type="match status" value="1"/>
</dbReference>
<dbReference type="EC" id="6.3.5.4" evidence="3"/>
<keyword evidence="8" id="KW-0028">Amino-acid biosynthesis</keyword>
<organism evidence="11 12">
    <name type="scientific">Candidatus Raymondbacteria bacterium RIFOXYD12_FULL_49_13</name>
    <dbReference type="NCBI Taxonomy" id="1817890"/>
    <lineage>
        <taxon>Bacteria</taxon>
        <taxon>Raymondiibacteriota</taxon>
    </lineage>
</organism>
<feature type="domain" description="Glutamine amidotransferase type-2" evidence="10">
    <location>
        <begin position="2"/>
        <end position="215"/>
    </location>
</feature>
<dbReference type="InterPro" id="IPR001962">
    <property type="entry name" value="Asn_synthase"/>
</dbReference>
<keyword evidence="4 9" id="KW-0547">Nucleotide-binding</keyword>
<evidence type="ECO:0000256" key="4">
    <source>
        <dbReference type="ARBA" id="ARBA00022741"/>
    </source>
</evidence>
<evidence type="ECO:0000256" key="7">
    <source>
        <dbReference type="ARBA" id="ARBA00048741"/>
    </source>
</evidence>
<dbReference type="InterPro" id="IPR029055">
    <property type="entry name" value="Ntn_hydrolases_N"/>
</dbReference>
<dbReference type="InterPro" id="IPR017932">
    <property type="entry name" value="GATase_2_dom"/>
</dbReference>
<comment type="pathway">
    <text evidence="1">Amino-acid biosynthesis; L-asparagine biosynthesis; L-asparagine from L-aspartate (L-Gln route): step 1/1.</text>
</comment>
<dbReference type="NCBIfam" id="TIGR01536">
    <property type="entry name" value="asn_synth_AEB"/>
    <property type="match status" value="1"/>
</dbReference>
<dbReference type="SUPFAM" id="SSF56235">
    <property type="entry name" value="N-terminal nucleophile aminohydrolases (Ntn hydrolases)"/>
    <property type="match status" value="1"/>
</dbReference>
<dbReference type="InterPro" id="IPR051786">
    <property type="entry name" value="ASN_synthetase/amidase"/>
</dbReference>
<evidence type="ECO:0000259" key="10">
    <source>
        <dbReference type="PROSITE" id="PS51278"/>
    </source>
</evidence>
<name>A0A1F7F4T8_UNCRA</name>
<dbReference type="PANTHER" id="PTHR43284:SF1">
    <property type="entry name" value="ASPARAGINE SYNTHETASE"/>
    <property type="match status" value="1"/>
</dbReference>
<evidence type="ECO:0000256" key="2">
    <source>
        <dbReference type="ARBA" id="ARBA00005752"/>
    </source>
</evidence>
<protein>
    <recommendedName>
        <fullName evidence="3">asparagine synthase (glutamine-hydrolyzing)</fullName>
        <ecNumber evidence="3">6.3.5.4</ecNumber>
    </recommendedName>
</protein>
<accession>A0A1F7F4T8</accession>
<dbReference type="PANTHER" id="PTHR43284">
    <property type="entry name" value="ASPARAGINE SYNTHETASE (GLUTAMINE-HYDROLYZING)"/>
    <property type="match status" value="1"/>
</dbReference>
<sequence>MCGIAGVFTRTGVGQAAVSVVRRMNDLQKHRGPDDEGLYKDPYCVFGHRRLSIIDLSKDGHQPFFSDDSRYIMVYNGEIYNYIELRDELIEHGISFGTATDSEVLLKAYLHYGPACLSRFNGMFAFAVYDSLEKSLFLARDRFGVKPLYYTQTNGTFYFASEIKALRQTVGQTYTVNEQALFEYLCFNRTDIGEETFLNQIKRLHKGCYAIYGESLKIQQWWDPETFLANPVADSVEEICRTTEELLVSSVALRMRSDVTVGSCLSGGLDSSILAGIVYQHKHASGDYLTFTAAFPGYALDETRYVEALNLRYPFKNYQTYPSANNAYENLRRFVYANDEPLTGPSFYSQYEVMRLAHEHNVTVLLDGQGGDESFAGYQYLHGFRFNELFRTGRYGKLAAEMLQSIIRGQEKEGFQTFLFQVFPPSLRKTLLLRTLPHIKKSFFSQHVDHSVIYQRFFSAPDLNASLARHFLYKFEHLLRPEDRNAMAFSIEARMPYLDYRLVEYLLRVPGSLKLKKGETKMLQKRALGKYSIPQIVERRDKIGFGTPGNQWMRDERWQKLTETNYRVLCDRFPHIFNDRVQLKHNLYDRWKINQIATWLEVFNN</sequence>
<dbReference type="GO" id="GO:0006529">
    <property type="term" value="P:asparagine biosynthetic process"/>
    <property type="evidence" value="ECO:0007669"/>
    <property type="project" value="UniProtKB-KW"/>
</dbReference>
<comment type="caution">
    <text evidence="11">The sequence shown here is derived from an EMBL/GenBank/DDBJ whole genome shotgun (WGS) entry which is preliminary data.</text>
</comment>
<gene>
    <name evidence="11" type="ORF">A2519_05990</name>
</gene>
<dbReference type="Gene3D" id="3.60.20.10">
    <property type="entry name" value="Glutamine Phosphoribosylpyrophosphate, subunit 1, domain 1"/>
    <property type="match status" value="1"/>
</dbReference>
<evidence type="ECO:0000256" key="8">
    <source>
        <dbReference type="PIRSR" id="PIRSR001589-1"/>
    </source>
</evidence>
<comment type="similarity">
    <text evidence="2">Belongs to the asparagine synthetase family.</text>
</comment>
<dbReference type="Gene3D" id="3.40.50.620">
    <property type="entry name" value="HUPs"/>
    <property type="match status" value="1"/>
</dbReference>
<dbReference type="InterPro" id="IPR006426">
    <property type="entry name" value="Asn_synth_AEB"/>
</dbReference>
<evidence type="ECO:0000256" key="9">
    <source>
        <dbReference type="PIRSR" id="PIRSR001589-2"/>
    </source>
</evidence>
<dbReference type="PROSITE" id="PS51278">
    <property type="entry name" value="GATASE_TYPE_2"/>
    <property type="match status" value="1"/>
</dbReference>
<reference evidence="11 12" key="1">
    <citation type="journal article" date="2016" name="Nat. Commun.">
        <title>Thousands of microbial genomes shed light on interconnected biogeochemical processes in an aquifer system.</title>
        <authorList>
            <person name="Anantharaman K."/>
            <person name="Brown C.T."/>
            <person name="Hug L.A."/>
            <person name="Sharon I."/>
            <person name="Castelle C.J."/>
            <person name="Probst A.J."/>
            <person name="Thomas B.C."/>
            <person name="Singh A."/>
            <person name="Wilkins M.J."/>
            <person name="Karaoz U."/>
            <person name="Brodie E.L."/>
            <person name="Williams K.H."/>
            <person name="Hubbard S.S."/>
            <person name="Banfield J.F."/>
        </authorList>
    </citation>
    <scope>NUCLEOTIDE SEQUENCE [LARGE SCALE GENOMIC DNA]</scope>
</reference>
<evidence type="ECO:0000256" key="1">
    <source>
        <dbReference type="ARBA" id="ARBA00005187"/>
    </source>
</evidence>
<feature type="binding site" evidence="9">
    <location>
        <position position="101"/>
    </location>
    <ligand>
        <name>L-glutamine</name>
        <dbReference type="ChEBI" id="CHEBI:58359"/>
    </ligand>
</feature>
<dbReference type="AlphaFoldDB" id="A0A1F7F4T8"/>
<dbReference type="EMBL" id="MFYX01000123">
    <property type="protein sequence ID" value="OGK01593.1"/>
    <property type="molecule type" value="Genomic_DNA"/>
</dbReference>
<dbReference type="Pfam" id="PF13537">
    <property type="entry name" value="GATase_7"/>
    <property type="match status" value="1"/>
</dbReference>
<dbReference type="Pfam" id="PF00733">
    <property type="entry name" value="Asn_synthase"/>
    <property type="match status" value="1"/>
</dbReference>
<dbReference type="Proteomes" id="UP000179243">
    <property type="component" value="Unassembled WGS sequence"/>
</dbReference>
<evidence type="ECO:0000256" key="3">
    <source>
        <dbReference type="ARBA" id="ARBA00012737"/>
    </source>
</evidence>
<dbReference type="InterPro" id="IPR014729">
    <property type="entry name" value="Rossmann-like_a/b/a_fold"/>
</dbReference>
<evidence type="ECO:0000313" key="11">
    <source>
        <dbReference type="EMBL" id="OGK01593.1"/>
    </source>
</evidence>
<evidence type="ECO:0000313" key="12">
    <source>
        <dbReference type="Proteomes" id="UP000179243"/>
    </source>
</evidence>